<dbReference type="GO" id="GO:0005886">
    <property type="term" value="C:plasma membrane"/>
    <property type="evidence" value="ECO:0007669"/>
    <property type="project" value="UniProtKB-SubCell"/>
</dbReference>
<reference evidence="7 8" key="1">
    <citation type="submission" date="2017-07" db="EMBL/GenBank/DDBJ databases">
        <authorList>
            <person name="Sun Z.S."/>
            <person name="Albrecht U."/>
            <person name="Echele G."/>
            <person name="Lee C.C."/>
        </authorList>
    </citation>
    <scope>NUCLEOTIDE SEQUENCE [LARGE SCALE GENOMIC DNA]</scope>
    <source>
        <strain evidence="7 8">DSM 14827</strain>
    </source>
</reference>
<dbReference type="RefSeq" id="WP_245846820.1">
    <property type="nucleotide sequence ID" value="NZ_CP067129.1"/>
</dbReference>
<dbReference type="PANTHER" id="PTHR30086">
    <property type="entry name" value="ARGININE EXPORTER PROTEIN ARGO"/>
    <property type="match status" value="1"/>
</dbReference>
<dbReference type="Pfam" id="PF01810">
    <property type="entry name" value="LysE"/>
    <property type="match status" value="1"/>
</dbReference>
<keyword evidence="4 6" id="KW-1133">Transmembrane helix</keyword>
<keyword evidence="2" id="KW-1003">Cell membrane</keyword>
<evidence type="ECO:0000256" key="1">
    <source>
        <dbReference type="ARBA" id="ARBA00004651"/>
    </source>
</evidence>
<dbReference type="Proteomes" id="UP000198307">
    <property type="component" value="Unassembled WGS sequence"/>
</dbReference>
<organism evidence="7 8">
    <name type="scientific">Paracoccus seriniphilus</name>
    <dbReference type="NCBI Taxonomy" id="184748"/>
    <lineage>
        <taxon>Bacteria</taxon>
        <taxon>Pseudomonadati</taxon>
        <taxon>Pseudomonadota</taxon>
        <taxon>Alphaproteobacteria</taxon>
        <taxon>Rhodobacterales</taxon>
        <taxon>Paracoccaceae</taxon>
        <taxon>Paracoccus</taxon>
    </lineage>
</organism>
<evidence type="ECO:0000256" key="2">
    <source>
        <dbReference type="ARBA" id="ARBA00022475"/>
    </source>
</evidence>
<dbReference type="EMBL" id="FZQB01000002">
    <property type="protein sequence ID" value="SNT71658.1"/>
    <property type="molecule type" value="Genomic_DNA"/>
</dbReference>
<feature type="transmembrane region" description="Helical" evidence="6">
    <location>
        <begin position="45"/>
        <end position="71"/>
    </location>
</feature>
<evidence type="ECO:0000256" key="6">
    <source>
        <dbReference type="SAM" id="Phobius"/>
    </source>
</evidence>
<sequence length="204" mass="22220">MMQITPEQLTLFAATLAVAILSPGPGVIAVSQSAFAMGRQRALPYGWGLAFGASLWCLGALLGLTVVFRILPWTFTVMKFIGGLYLLWVAHKMWRGAPEPLPDPAEAQLGMNFRGGMTLNLSNPKPALFYSAVLLSIFPVTLSLADKGVIYLTAVSLELSFYTALSCLMALPLLRRRYYAAKFWIDRIAASAIGLLGLSLILRH</sequence>
<evidence type="ECO:0000256" key="3">
    <source>
        <dbReference type="ARBA" id="ARBA00022692"/>
    </source>
</evidence>
<feature type="transmembrane region" description="Helical" evidence="6">
    <location>
        <begin position="127"/>
        <end position="144"/>
    </location>
</feature>
<feature type="transmembrane region" description="Helical" evidence="6">
    <location>
        <begin position="150"/>
        <end position="171"/>
    </location>
</feature>
<name>A0A239PNE9_9RHOB</name>
<evidence type="ECO:0000313" key="7">
    <source>
        <dbReference type="EMBL" id="SNT71658.1"/>
    </source>
</evidence>
<feature type="transmembrane region" description="Helical" evidence="6">
    <location>
        <begin position="183"/>
        <end position="202"/>
    </location>
</feature>
<dbReference type="GO" id="GO:0015171">
    <property type="term" value="F:amino acid transmembrane transporter activity"/>
    <property type="evidence" value="ECO:0007669"/>
    <property type="project" value="TreeGrafter"/>
</dbReference>
<evidence type="ECO:0000256" key="5">
    <source>
        <dbReference type="ARBA" id="ARBA00023136"/>
    </source>
</evidence>
<comment type="subcellular location">
    <subcellularLocation>
        <location evidence="1">Cell membrane</location>
        <topology evidence="1">Multi-pass membrane protein</topology>
    </subcellularLocation>
</comment>
<evidence type="ECO:0000256" key="4">
    <source>
        <dbReference type="ARBA" id="ARBA00022989"/>
    </source>
</evidence>
<dbReference type="InterPro" id="IPR001123">
    <property type="entry name" value="LeuE-type"/>
</dbReference>
<keyword evidence="8" id="KW-1185">Reference proteome</keyword>
<keyword evidence="5 6" id="KW-0472">Membrane</keyword>
<accession>A0A239PNE9</accession>
<evidence type="ECO:0000313" key="8">
    <source>
        <dbReference type="Proteomes" id="UP000198307"/>
    </source>
</evidence>
<dbReference type="AlphaFoldDB" id="A0A239PNE9"/>
<protein>
    <submittedName>
        <fullName evidence="7">Threonine/homoserine/homoserine lactone efflux protein</fullName>
    </submittedName>
</protein>
<gene>
    <name evidence="7" type="ORF">SAMN05444959_102172</name>
</gene>
<proteinExistence type="predicted"/>
<keyword evidence="3 6" id="KW-0812">Transmembrane</keyword>
<dbReference type="PANTHER" id="PTHR30086:SF19">
    <property type="entry name" value="THREONINE EFFLUX PROTEIN"/>
    <property type="match status" value="1"/>
</dbReference>